<organism evidence="2 3">
    <name type="scientific">Streptomyces griseoruber</name>
    <dbReference type="NCBI Taxonomy" id="1943"/>
    <lineage>
        <taxon>Bacteria</taxon>
        <taxon>Bacillati</taxon>
        <taxon>Actinomycetota</taxon>
        <taxon>Actinomycetes</taxon>
        <taxon>Kitasatosporales</taxon>
        <taxon>Streptomycetaceae</taxon>
        <taxon>Streptomyces</taxon>
    </lineage>
</organism>
<keyword evidence="3" id="KW-1185">Reference proteome</keyword>
<dbReference type="EMBL" id="LMWW01000025">
    <property type="protein sequence ID" value="KUN83298.1"/>
    <property type="molecule type" value="Genomic_DNA"/>
</dbReference>
<proteinExistence type="predicted"/>
<evidence type="ECO:0000256" key="1">
    <source>
        <dbReference type="SAM" id="MobiDB-lite"/>
    </source>
</evidence>
<feature type="region of interest" description="Disordered" evidence="1">
    <location>
        <begin position="34"/>
        <end position="77"/>
    </location>
</feature>
<protein>
    <submittedName>
        <fullName evidence="2">Uncharacterized protein</fullName>
    </submittedName>
</protein>
<evidence type="ECO:0000313" key="3">
    <source>
        <dbReference type="Proteomes" id="UP000052982"/>
    </source>
</evidence>
<evidence type="ECO:0000313" key="2">
    <source>
        <dbReference type="EMBL" id="KUN83298.1"/>
    </source>
</evidence>
<dbReference type="RefSeq" id="WP_055631649.1">
    <property type="nucleotide sequence ID" value="NZ_KQ948768.1"/>
</dbReference>
<name>A0A101T023_9ACTN</name>
<accession>A0A101T023</accession>
<reference evidence="2 3" key="1">
    <citation type="submission" date="2015-10" db="EMBL/GenBank/DDBJ databases">
        <title>Draft genome sequence of Streptomyces griseoruber DSM 40281, type strain for the species Streptomyces griseoruber.</title>
        <authorList>
            <person name="Ruckert C."/>
            <person name="Winkler A."/>
            <person name="Kalinowski J."/>
            <person name="Kampfer P."/>
            <person name="Glaeser S."/>
        </authorList>
    </citation>
    <scope>NUCLEOTIDE SEQUENCE [LARGE SCALE GENOMIC DNA]</scope>
    <source>
        <strain evidence="2 3">DSM 40281</strain>
    </source>
</reference>
<gene>
    <name evidence="2" type="ORF">AQJ64_17685</name>
</gene>
<sequence>MTATTESAEPGPALLRSLAFGMKSPAGADIARSLTRRSDVPGMATGSLPAGLGPDHDAVDDLADLGAAGRRHHAETA</sequence>
<dbReference type="Proteomes" id="UP000052982">
    <property type="component" value="Unassembled WGS sequence"/>
</dbReference>
<dbReference type="STRING" id="1943.AQJ64_17685"/>
<dbReference type="AlphaFoldDB" id="A0A101T023"/>
<comment type="caution">
    <text evidence="2">The sequence shown here is derived from an EMBL/GenBank/DDBJ whole genome shotgun (WGS) entry which is preliminary data.</text>
</comment>